<dbReference type="Gene3D" id="1.10.760.10">
    <property type="entry name" value="Cytochrome c-like domain"/>
    <property type="match status" value="1"/>
</dbReference>
<keyword evidence="1" id="KW-0349">Heme</keyword>
<dbReference type="EMBL" id="CP011801">
    <property type="protein sequence ID" value="ALA60033.1"/>
    <property type="molecule type" value="Genomic_DNA"/>
</dbReference>
<evidence type="ECO:0000256" key="1">
    <source>
        <dbReference type="ARBA" id="ARBA00022617"/>
    </source>
</evidence>
<keyword evidence="4" id="KW-0812">Transmembrane</keyword>
<dbReference type="OrthoDB" id="9811281at2"/>
<evidence type="ECO:0000259" key="5">
    <source>
        <dbReference type="Pfam" id="PF13442"/>
    </source>
</evidence>
<feature type="domain" description="Cytochrome c" evidence="5">
    <location>
        <begin position="242"/>
        <end position="332"/>
    </location>
</feature>
<accession>A0A0K2GGE8</accession>
<sequence length="345" mass="39158">MKALMSVGALIGVVGLLLLVGMIFDVVPSNTVRLVEGYMPMQMLFELTLFVAGFTGLSYLLNSMGMGIPRFFQGIAFWAFILLYLKFRVYPPIPFSVRAMYGTVSLVAVFMWVSANEEDWKKFKQPILNVLDAQTGMNKVLRYAYLILLPVLIGGFSYNAMKPKSEEPIELRTVHPAPPASTKVHGKTYVLQTSQNPYRVNPEGKYDQEYTNANIVEQGMGRLMKPNANPWDPNAQGYLKYVREGGEIFFQNCHFCHGDNLNGRGLHAFAFNPIPANFTDPGTIAQLQETFIFWRVAKGGIGLPNEGFPWASVMPPWEQHLTVDEIWKVILFEYWHTGYYPRTWD</sequence>
<reference evidence="6 7" key="1">
    <citation type="journal article" date="2015" name="Proc. Natl. Acad. Sci. U.S.A.">
        <title>Expanded metabolic versatility of ubiquitous nitrite-oxidizing bacteria from the genus Nitrospira.</title>
        <authorList>
            <person name="Koch H."/>
            <person name="Lucker S."/>
            <person name="Albertsen M."/>
            <person name="Kitzinger K."/>
            <person name="Herbold C."/>
            <person name="Spieck E."/>
            <person name="Nielsen P.H."/>
            <person name="Wagner M."/>
            <person name="Daims H."/>
        </authorList>
    </citation>
    <scope>NUCLEOTIDE SEQUENCE [LARGE SCALE GENOMIC DNA]</scope>
    <source>
        <strain evidence="6 7">NSP M-1</strain>
    </source>
</reference>
<dbReference type="InterPro" id="IPR009056">
    <property type="entry name" value="Cyt_c-like_dom"/>
</dbReference>
<dbReference type="SUPFAM" id="SSF46626">
    <property type="entry name" value="Cytochrome c"/>
    <property type="match status" value="1"/>
</dbReference>
<dbReference type="STRING" id="42253.NITMOv2_3641"/>
<evidence type="ECO:0000256" key="3">
    <source>
        <dbReference type="ARBA" id="ARBA00023004"/>
    </source>
</evidence>
<feature type="transmembrane region" description="Helical" evidence="4">
    <location>
        <begin position="44"/>
        <end position="61"/>
    </location>
</feature>
<feature type="transmembrane region" description="Helical" evidence="4">
    <location>
        <begin position="6"/>
        <end position="24"/>
    </location>
</feature>
<keyword evidence="2" id="KW-0479">Metal-binding</keyword>
<dbReference type="Proteomes" id="UP000069205">
    <property type="component" value="Chromosome"/>
</dbReference>
<dbReference type="GO" id="GO:0020037">
    <property type="term" value="F:heme binding"/>
    <property type="evidence" value="ECO:0007669"/>
    <property type="project" value="InterPro"/>
</dbReference>
<feature type="transmembrane region" description="Helical" evidence="4">
    <location>
        <begin position="67"/>
        <end position="85"/>
    </location>
</feature>
<gene>
    <name evidence="6" type="ORF">NITMOv2_3641</name>
</gene>
<evidence type="ECO:0000313" key="7">
    <source>
        <dbReference type="Proteomes" id="UP000069205"/>
    </source>
</evidence>
<dbReference type="GO" id="GO:0046872">
    <property type="term" value="F:metal ion binding"/>
    <property type="evidence" value="ECO:0007669"/>
    <property type="project" value="UniProtKB-KW"/>
</dbReference>
<dbReference type="AlphaFoldDB" id="A0A0K2GGE8"/>
<dbReference type="InterPro" id="IPR036909">
    <property type="entry name" value="Cyt_c-like_dom_sf"/>
</dbReference>
<evidence type="ECO:0000313" key="6">
    <source>
        <dbReference type="EMBL" id="ALA60033.1"/>
    </source>
</evidence>
<dbReference type="GO" id="GO:0009055">
    <property type="term" value="F:electron transfer activity"/>
    <property type="evidence" value="ECO:0007669"/>
    <property type="project" value="InterPro"/>
</dbReference>
<evidence type="ECO:0000256" key="2">
    <source>
        <dbReference type="ARBA" id="ARBA00022723"/>
    </source>
</evidence>
<dbReference type="PATRIC" id="fig|42253.5.peg.3592"/>
<keyword evidence="3" id="KW-0408">Iron</keyword>
<feature type="transmembrane region" description="Helical" evidence="4">
    <location>
        <begin position="143"/>
        <end position="161"/>
    </location>
</feature>
<keyword evidence="7" id="KW-1185">Reference proteome</keyword>
<name>A0A0K2GGE8_NITMO</name>
<dbReference type="Pfam" id="PF13442">
    <property type="entry name" value="Cytochrome_CBB3"/>
    <property type="match status" value="1"/>
</dbReference>
<protein>
    <submittedName>
        <fullName evidence="6">Putative monohem cytochrome c</fullName>
    </submittedName>
</protein>
<organism evidence="6 7">
    <name type="scientific">Nitrospira moscoviensis</name>
    <dbReference type="NCBI Taxonomy" id="42253"/>
    <lineage>
        <taxon>Bacteria</taxon>
        <taxon>Pseudomonadati</taxon>
        <taxon>Nitrospirota</taxon>
        <taxon>Nitrospiria</taxon>
        <taxon>Nitrospirales</taxon>
        <taxon>Nitrospiraceae</taxon>
        <taxon>Nitrospira</taxon>
    </lineage>
</organism>
<feature type="transmembrane region" description="Helical" evidence="4">
    <location>
        <begin position="97"/>
        <end position="115"/>
    </location>
</feature>
<evidence type="ECO:0000256" key="4">
    <source>
        <dbReference type="SAM" id="Phobius"/>
    </source>
</evidence>
<dbReference type="RefSeq" id="WP_053380951.1">
    <property type="nucleotide sequence ID" value="NZ_CP011801.1"/>
</dbReference>
<dbReference type="KEGG" id="nmv:NITMOv2_3641"/>
<keyword evidence="4" id="KW-1133">Transmembrane helix</keyword>
<proteinExistence type="predicted"/>
<keyword evidence="4" id="KW-0472">Membrane</keyword>